<feature type="domain" description="Cyclin C-terminal" evidence="7">
    <location>
        <begin position="429"/>
        <end position="543"/>
    </location>
</feature>
<evidence type="ECO:0000256" key="3">
    <source>
        <dbReference type="ARBA" id="ARBA00023306"/>
    </source>
</evidence>
<feature type="region of interest" description="Disordered" evidence="5">
    <location>
        <begin position="180"/>
        <end position="240"/>
    </location>
</feature>
<evidence type="ECO:0000259" key="6">
    <source>
        <dbReference type="SMART" id="SM00385"/>
    </source>
</evidence>
<comment type="similarity">
    <text evidence="4">Belongs to the cyclin family.</text>
</comment>
<dbReference type="InterPro" id="IPR039361">
    <property type="entry name" value="Cyclin"/>
</dbReference>
<dbReference type="Pfam" id="PF02984">
    <property type="entry name" value="Cyclin_C"/>
    <property type="match status" value="1"/>
</dbReference>
<dbReference type="AlphaFoldDB" id="A0A8H6W2L7"/>
<reference evidence="8" key="1">
    <citation type="submission" date="2020-05" db="EMBL/GenBank/DDBJ databases">
        <title>Mycena genomes resolve the evolution of fungal bioluminescence.</title>
        <authorList>
            <person name="Tsai I.J."/>
        </authorList>
    </citation>
    <scope>NUCLEOTIDE SEQUENCE</scope>
    <source>
        <strain evidence="8">110903Hualien_Pintung</strain>
    </source>
</reference>
<dbReference type="CDD" id="cd20568">
    <property type="entry name" value="CYCLIN_CLBs_yeast_rpt1"/>
    <property type="match status" value="1"/>
</dbReference>
<comment type="caution">
    <text evidence="8">The sequence shown here is derived from an EMBL/GenBank/DDBJ whole genome shotgun (WGS) entry which is preliminary data.</text>
</comment>
<dbReference type="FunFam" id="1.10.472.10:FF:000001">
    <property type="entry name" value="G2/mitotic-specific cyclin"/>
    <property type="match status" value="1"/>
</dbReference>
<feature type="domain" description="Cyclin-like" evidence="6">
    <location>
        <begin position="433"/>
        <end position="514"/>
    </location>
</feature>
<gene>
    <name evidence="8" type="ORF">HMN09_00950100</name>
</gene>
<dbReference type="PROSITE" id="PS00292">
    <property type="entry name" value="CYCLINS"/>
    <property type="match status" value="1"/>
</dbReference>
<dbReference type="InterPro" id="IPR006671">
    <property type="entry name" value="Cyclin_N"/>
</dbReference>
<feature type="domain" description="Cyclin-like" evidence="6">
    <location>
        <begin position="336"/>
        <end position="420"/>
    </location>
</feature>
<evidence type="ECO:0000256" key="5">
    <source>
        <dbReference type="SAM" id="MobiDB-lite"/>
    </source>
</evidence>
<evidence type="ECO:0000256" key="4">
    <source>
        <dbReference type="RuleBase" id="RU000383"/>
    </source>
</evidence>
<feature type="compositionally biased region" description="Low complexity" evidence="5">
    <location>
        <begin position="56"/>
        <end position="65"/>
    </location>
</feature>
<dbReference type="SUPFAM" id="SSF47954">
    <property type="entry name" value="Cyclin-like"/>
    <property type="match status" value="2"/>
</dbReference>
<dbReference type="OrthoDB" id="5590282at2759"/>
<feature type="region of interest" description="Disordered" evidence="5">
    <location>
        <begin position="1"/>
        <end position="44"/>
    </location>
</feature>
<dbReference type="PANTHER" id="PTHR10177">
    <property type="entry name" value="CYCLINS"/>
    <property type="match status" value="1"/>
</dbReference>
<feature type="compositionally biased region" description="Polar residues" evidence="5">
    <location>
        <begin position="605"/>
        <end position="619"/>
    </location>
</feature>
<feature type="compositionally biased region" description="Low complexity" evidence="5">
    <location>
        <begin position="26"/>
        <end position="38"/>
    </location>
</feature>
<dbReference type="SMART" id="SM00385">
    <property type="entry name" value="CYCLIN"/>
    <property type="match status" value="2"/>
</dbReference>
<dbReference type="EMBL" id="JACAZE010000013">
    <property type="protein sequence ID" value="KAF7300646.1"/>
    <property type="molecule type" value="Genomic_DNA"/>
</dbReference>
<dbReference type="InterPro" id="IPR004367">
    <property type="entry name" value="Cyclin_C-dom"/>
</dbReference>
<keyword evidence="2 4" id="KW-0195">Cyclin</keyword>
<dbReference type="GO" id="GO:0051301">
    <property type="term" value="P:cell division"/>
    <property type="evidence" value="ECO:0007669"/>
    <property type="project" value="UniProtKB-KW"/>
</dbReference>
<dbReference type="Gene3D" id="1.10.472.10">
    <property type="entry name" value="Cyclin-like"/>
    <property type="match status" value="2"/>
</dbReference>
<dbReference type="Proteomes" id="UP000613580">
    <property type="component" value="Unassembled WGS sequence"/>
</dbReference>
<evidence type="ECO:0000256" key="2">
    <source>
        <dbReference type="ARBA" id="ARBA00023127"/>
    </source>
</evidence>
<feature type="region of interest" description="Disordered" evidence="5">
    <location>
        <begin position="582"/>
        <end position="628"/>
    </location>
</feature>
<feature type="compositionally biased region" description="Acidic residues" evidence="5">
    <location>
        <begin position="211"/>
        <end position="220"/>
    </location>
</feature>
<protein>
    <submittedName>
        <fullName evidence="8">Cyclin N-terminal domain-containing protein</fullName>
    </submittedName>
</protein>
<dbReference type="InterPro" id="IPR013763">
    <property type="entry name" value="Cyclin-like_dom"/>
</dbReference>
<feature type="region of interest" description="Disordered" evidence="5">
    <location>
        <begin position="56"/>
        <end position="123"/>
    </location>
</feature>
<organism evidence="8 9">
    <name type="scientific">Mycena chlorophos</name>
    <name type="common">Agaric fungus</name>
    <name type="synonym">Agaricus chlorophos</name>
    <dbReference type="NCBI Taxonomy" id="658473"/>
    <lineage>
        <taxon>Eukaryota</taxon>
        <taxon>Fungi</taxon>
        <taxon>Dikarya</taxon>
        <taxon>Basidiomycota</taxon>
        <taxon>Agaricomycotina</taxon>
        <taxon>Agaricomycetes</taxon>
        <taxon>Agaricomycetidae</taxon>
        <taxon>Agaricales</taxon>
        <taxon>Marasmiineae</taxon>
        <taxon>Mycenaceae</taxon>
        <taxon>Mycena</taxon>
    </lineage>
</organism>
<keyword evidence="3" id="KW-0131">Cell cycle</keyword>
<dbReference type="InterPro" id="IPR036915">
    <property type="entry name" value="Cyclin-like_sf"/>
</dbReference>
<proteinExistence type="inferred from homology"/>
<evidence type="ECO:0000256" key="1">
    <source>
        <dbReference type="ARBA" id="ARBA00022618"/>
    </source>
</evidence>
<feature type="compositionally biased region" description="Basic and acidic residues" evidence="5">
    <location>
        <begin position="582"/>
        <end position="597"/>
    </location>
</feature>
<name>A0A8H6W2L7_MYCCL</name>
<dbReference type="Pfam" id="PF00134">
    <property type="entry name" value="Cyclin_N"/>
    <property type="match status" value="1"/>
</dbReference>
<evidence type="ECO:0000259" key="7">
    <source>
        <dbReference type="SMART" id="SM01332"/>
    </source>
</evidence>
<accession>A0A8H6W2L7</accession>
<dbReference type="SMART" id="SM01332">
    <property type="entry name" value="Cyclin_C"/>
    <property type="match status" value="1"/>
</dbReference>
<evidence type="ECO:0000313" key="9">
    <source>
        <dbReference type="Proteomes" id="UP000613580"/>
    </source>
</evidence>
<evidence type="ECO:0000313" key="8">
    <source>
        <dbReference type="EMBL" id="KAF7300646.1"/>
    </source>
</evidence>
<dbReference type="InterPro" id="IPR048258">
    <property type="entry name" value="Cyclins_cyclin-box"/>
</dbReference>
<keyword evidence="9" id="KW-1185">Reference proteome</keyword>
<sequence>MSTNPLPLRRTMRTTTRVAGQKDTENANARPSRNNARAKPLSNNVQAVANNLPPRATAATAASRAKGTLTSTAQADANGGKRKRDALGENAALNRGKAQSKGKEKEVVDVATAKGPTVRATRQPLRTVAGTRHNAHAPADDAEPMAEVKEDVQADDAMLLDHLPPQPSLPTVPARRSLVARENTVATRPAEAVARRTTRSSFARQQQEENIQNEEDDDEDAPAHKRRKTSSDSPEEPEIDEAALEAARLQAEEDAIAARIKAEIDAYANGEPEADPETSPWEDLDAQDADDPAMVSEYVVDIFKYLKQVELSTMPNPNYMASQTELAWKMRGILNDWLIQLHVRFRLAAETLFLCVNIIDRFLSARVVSLAKLQLVGVTCMFIAAKFEEIVAPSVTQFLECADSTYTESEILQAERYVLKTLDWNMSYPNPMHYLRRISKADDYNLQARTLGKYLIEIACLEWRLIAAPPSLLAAAAMWLARLAIGDENWTPNLAHYSSYSESALLPTANLMLNYILKAPRHEAFYNKYAGKKFSKASVYMRTWALERWDEGATVDLVQELDTLKNEIRAARVHEEIRREQEQIKHQQEAAERAERRQKIRASVAHTNAELSRRPSSSRLDVDARPTR</sequence>
<keyword evidence="1" id="KW-0132">Cell division</keyword>